<protein>
    <recommendedName>
        <fullName evidence="1">Tip attachment protein J central straight fiber domain-containing protein</fullName>
    </recommendedName>
</protein>
<keyword evidence="3" id="KW-1185">Reference proteome</keyword>
<feature type="domain" description="Tip attachment protein J central straight fiber" evidence="1">
    <location>
        <begin position="209"/>
        <end position="271"/>
    </location>
</feature>
<accession>A0A1Y0ERJ6</accession>
<dbReference type="EMBL" id="CP021455">
    <property type="protein sequence ID" value="ARU06128.1"/>
    <property type="molecule type" value="Genomic_DNA"/>
</dbReference>
<name>A0A1Y0ERJ6_9BURK</name>
<dbReference type="KEGG" id="cser:CCO03_16915"/>
<dbReference type="Pfam" id="PF09327">
    <property type="entry name" value="Phage_Tail_Tip"/>
    <property type="match status" value="1"/>
</dbReference>
<dbReference type="InterPro" id="IPR015406">
    <property type="entry name" value="GpJ_CSF"/>
</dbReference>
<dbReference type="Proteomes" id="UP000196138">
    <property type="component" value="Chromosome"/>
</dbReference>
<proteinExistence type="predicted"/>
<reference evidence="2 3" key="1">
    <citation type="submission" date="2017-05" db="EMBL/GenBank/DDBJ databases">
        <authorList>
            <person name="Song R."/>
            <person name="Chenine A.L."/>
            <person name="Ruprecht R.M."/>
        </authorList>
    </citation>
    <scope>NUCLEOTIDE SEQUENCE [LARGE SCALE GENOMIC DNA]</scope>
    <source>
        <strain evidence="2 3">DSM 26136</strain>
    </source>
</reference>
<evidence type="ECO:0000259" key="1">
    <source>
        <dbReference type="Pfam" id="PF09327"/>
    </source>
</evidence>
<organism evidence="2 3">
    <name type="scientific">Comamonas serinivorans</name>
    <dbReference type="NCBI Taxonomy" id="1082851"/>
    <lineage>
        <taxon>Bacteria</taxon>
        <taxon>Pseudomonadati</taxon>
        <taxon>Pseudomonadota</taxon>
        <taxon>Betaproteobacteria</taxon>
        <taxon>Burkholderiales</taxon>
        <taxon>Comamonadaceae</taxon>
        <taxon>Comamonas</taxon>
    </lineage>
</organism>
<evidence type="ECO:0000313" key="3">
    <source>
        <dbReference type="Proteomes" id="UP000196138"/>
    </source>
</evidence>
<dbReference type="AlphaFoldDB" id="A0A1Y0ERJ6"/>
<sequence>MAKLPALPSIQTGNAKLDTWLGQLKERVEVREGERGNPWEAAVTRRDLKAVEDAFSKMNGQGQVSTNGTDIVFEMPGGGTASWAIDKFIDSIKNLQVYKDLMKRLDDPSRFDNLPGEIRDIVSKSIADEAAKLGTQIGRVEKISESKYRALAYQVDTLTASVQGAQAGIREVDFVVAKANFAQAGKITQLEASLGNYYQDGTPGRAILEEQMTATADRVAGLSSQWTLKVQAGKAFAGVGLAATEDGAGNAVSAFIIAANKFAIVDPNTYTTGLTNTPDNAHIPFGVDSYGIYMNTNVYIRGNMRVDTGGKTLVDGLRGSAQLASSSAWSATTASNLIYSWLGKGSTAPNNNHLVIGDTVTMGTGSSAVTRTWNGTAWVNPGVIINGNLLVSGSVSAGAINTNGLIIRDNAGNPILGAGNQLNVNYIDGLGALATQSDARIGSTVKFPDGTTLNTQDFINRLSKIDSGNIGTFMATAAIGTAYIGNAAVNTLQIAGNAVTVPVGRSGGDVSIAGADWTINPSATALLFDEYIDFGTGVNAGQGMLIGICSFFMRSLDDAMGQIAYYINGGSPQSVLQFGLRIYNGGDTDMSMPVTYPFIVPSSLSGNVRVSVRVTCIQNGAGDYHPFTCRMPRLILLGGKR</sequence>
<gene>
    <name evidence="2" type="ORF">CCO03_16915</name>
</gene>
<evidence type="ECO:0000313" key="2">
    <source>
        <dbReference type="EMBL" id="ARU06128.1"/>
    </source>
</evidence>